<proteinExistence type="predicted"/>
<evidence type="ECO:0000313" key="1">
    <source>
        <dbReference type="EMBL" id="KAJ5080370.1"/>
    </source>
</evidence>
<keyword evidence="2" id="KW-1185">Reference proteome</keyword>
<accession>A0A9Q0LYW6</accession>
<gene>
    <name evidence="1" type="ORF">M0811_03855</name>
</gene>
<reference evidence="1" key="1">
    <citation type="submission" date="2022-10" db="EMBL/GenBank/DDBJ databases">
        <title>Novel sulphate-reducing endosymbionts in the free-living metamonad Anaeramoeba.</title>
        <authorList>
            <person name="Jerlstrom-Hultqvist J."/>
            <person name="Cepicka I."/>
            <person name="Gallot-Lavallee L."/>
            <person name="Salas-Leiva D."/>
            <person name="Curtis B.A."/>
            <person name="Zahonova K."/>
            <person name="Pipaliya S."/>
            <person name="Dacks J."/>
            <person name="Roger A.J."/>
        </authorList>
    </citation>
    <scope>NUCLEOTIDE SEQUENCE</scope>
    <source>
        <strain evidence="1">BMAN</strain>
    </source>
</reference>
<dbReference type="AlphaFoldDB" id="A0A9Q0LYW6"/>
<dbReference type="EMBL" id="JAPDFW010000011">
    <property type="protein sequence ID" value="KAJ5080370.1"/>
    <property type="molecule type" value="Genomic_DNA"/>
</dbReference>
<sequence>MQKLKNSFQKFVQSCKEPNLFSNENIKEILQSFNSISTEKILKDNCLNLKFIPFDTSELDFERGFF</sequence>
<evidence type="ECO:0000313" key="2">
    <source>
        <dbReference type="Proteomes" id="UP001149090"/>
    </source>
</evidence>
<comment type="caution">
    <text evidence="1">The sequence shown here is derived from an EMBL/GenBank/DDBJ whole genome shotgun (WGS) entry which is preliminary data.</text>
</comment>
<organism evidence="1 2">
    <name type="scientific">Anaeramoeba ignava</name>
    <name type="common">Anaerobic marine amoeba</name>
    <dbReference type="NCBI Taxonomy" id="1746090"/>
    <lineage>
        <taxon>Eukaryota</taxon>
        <taxon>Metamonada</taxon>
        <taxon>Anaeramoebidae</taxon>
        <taxon>Anaeramoeba</taxon>
    </lineage>
</organism>
<name>A0A9Q0LYW6_ANAIG</name>
<protein>
    <submittedName>
        <fullName evidence="1">Uncharacterized protein</fullName>
    </submittedName>
</protein>
<dbReference type="Proteomes" id="UP001149090">
    <property type="component" value="Unassembled WGS sequence"/>
</dbReference>